<dbReference type="Proteomes" id="UP000008820">
    <property type="component" value="Chromosome 2"/>
</dbReference>
<evidence type="ECO:0000256" key="3">
    <source>
        <dbReference type="ARBA" id="ARBA00022588"/>
    </source>
</evidence>
<dbReference type="InterPro" id="IPR043504">
    <property type="entry name" value="Peptidase_S1_PA_chymotrypsin"/>
</dbReference>
<dbReference type="OrthoDB" id="6147874at2759"/>
<evidence type="ECO:0000256" key="10">
    <source>
        <dbReference type="ARBA" id="ARBA00023157"/>
    </source>
</evidence>
<evidence type="ECO:0000256" key="8">
    <source>
        <dbReference type="ARBA" id="ARBA00022859"/>
    </source>
</evidence>
<dbReference type="GO" id="GO:0004252">
    <property type="term" value="F:serine-type endopeptidase activity"/>
    <property type="evidence" value="ECO:0007669"/>
    <property type="project" value="InterPro"/>
</dbReference>
<dbReference type="Gene3D" id="2.40.10.10">
    <property type="entry name" value="Trypsin-like serine proteases"/>
    <property type="match status" value="3"/>
</dbReference>
<sequence>MRSKAISTVLPLVCFTLAGLSAYRCLADKGVNCGQRQLSFLALIKSGKAANEGDWPWHTAVFKKDVGYICGGTIISENFILTAAHCTTYYRTLIPPDNFLVKLGLHNKSHPYDHTATLEIVEVIRHNDFNTENMKNDIALLRTEDDIVYSDYIQPICLWPQDRSSLNEVLSSSGYVIGWGLGDEDKPIDILQEATLSVVDRATCLKSKPLHFEKLLSENNSNFCAGNRNETNVCDGDSGGGMFFELGNAWYIRGLVSTGVRSKNSRHCDPQQFVVFTDIPYYLKWMHDHQQMAKKRNLLDLGNCGLDEHSLTTEEIDKPVFLQYPWTAMLEFKGDLSTTIHPFCNGALIHPQFVVTVGHCVDSNFKKYKLKSVRLGEYNQKTNPDVGKKINGREVSTNIQSIDIEKVFKHPEFNKPRYDNNIALLKLKFPADIDRPNVKPICIPTLEDHNEQYVVSGWKRVGKESHVLTRDLTLLEDADTCREVYRKFNIHTSVNHICGTYFQEDIQQCFHFMSGAPMQYVKRVDQKNRYFLKGVFSFGFPGCMLNYTDVFTSIHKYTDWISIIVDQET</sequence>
<dbReference type="PANTHER" id="PTHR24256">
    <property type="entry name" value="TRYPTASE-RELATED"/>
    <property type="match status" value="1"/>
</dbReference>
<keyword evidence="10" id="KW-1015">Disulfide bond</keyword>
<dbReference type="FunFam" id="2.40.10.10:FF:000028">
    <property type="entry name" value="Serine protease easter"/>
    <property type="match status" value="1"/>
</dbReference>
<evidence type="ECO:0000256" key="4">
    <source>
        <dbReference type="ARBA" id="ARBA00022670"/>
    </source>
</evidence>
<dbReference type="EnsemblMetazoa" id="AAEL015527-RA">
    <property type="protein sequence ID" value="AAEL015527-PA"/>
    <property type="gene ID" value="AAEL015527"/>
</dbReference>
<dbReference type="GO" id="GO:0045087">
    <property type="term" value="P:innate immune response"/>
    <property type="evidence" value="ECO:0007669"/>
    <property type="project" value="UniProtKB-KW"/>
</dbReference>
<reference evidence="14" key="2">
    <citation type="submission" date="2020-05" db="UniProtKB">
        <authorList>
            <consortium name="EnsemblMetazoa"/>
        </authorList>
    </citation>
    <scope>IDENTIFICATION</scope>
    <source>
        <strain evidence="14">LVP_AGWG</strain>
    </source>
</reference>
<dbReference type="InterPro" id="IPR018114">
    <property type="entry name" value="TRYPSIN_HIS"/>
</dbReference>
<dbReference type="VEuPathDB" id="VectorBase:AAEL015527"/>
<dbReference type="InterPro" id="IPR009003">
    <property type="entry name" value="Peptidase_S1_PA"/>
</dbReference>
<evidence type="ECO:0000313" key="15">
    <source>
        <dbReference type="Proteomes" id="UP000008820"/>
    </source>
</evidence>
<comment type="subcellular location">
    <subcellularLocation>
        <location evidence="1">Secreted</location>
    </subcellularLocation>
</comment>
<name>A0A1S4G4J9_AEDAE</name>
<feature type="domain" description="Peptidase S1" evidence="13">
    <location>
        <begin position="44"/>
        <end position="291"/>
    </location>
</feature>
<gene>
    <name evidence="14" type="primary">5579366</name>
</gene>
<dbReference type="PROSITE" id="PS00134">
    <property type="entry name" value="TRYPSIN_HIS"/>
    <property type="match status" value="1"/>
</dbReference>
<evidence type="ECO:0000313" key="14">
    <source>
        <dbReference type="EnsemblMetazoa" id="AAEL015527-PA"/>
    </source>
</evidence>
<dbReference type="FunFam" id="2.40.10.10:FF:000146">
    <property type="entry name" value="Serine protease 53"/>
    <property type="match status" value="1"/>
</dbReference>
<dbReference type="GO" id="GO:0006508">
    <property type="term" value="P:proteolysis"/>
    <property type="evidence" value="ECO:0007669"/>
    <property type="project" value="UniProtKB-KW"/>
</dbReference>
<accession>A0A1S4G4J9</accession>
<evidence type="ECO:0000256" key="9">
    <source>
        <dbReference type="ARBA" id="ARBA00023145"/>
    </source>
</evidence>
<dbReference type="AlphaFoldDB" id="A0A1S4G4J9"/>
<dbReference type="PRINTS" id="PR00722">
    <property type="entry name" value="CHYMOTRYPSIN"/>
</dbReference>
<dbReference type="InterPro" id="IPR001314">
    <property type="entry name" value="Peptidase_S1A"/>
</dbReference>
<dbReference type="InParanoid" id="A0A1S4G4J9"/>
<keyword evidence="9" id="KW-0865">Zymogen</keyword>
<dbReference type="InterPro" id="IPR001254">
    <property type="entry name" value="Trypsin_dom"/>
</dbReference>
<keyword evidence="2" id="KW-0964">Secreted</keyword>
<dbReference type="InterPro" id="IPR051487">
    <property type="entry name" value="Ser/Thr_Proteases_Immune/Dev"/>
</dbReference>
<evidence type="ECO:0000256" key="5">
    <source>
        <dbReference type="ARBA" id="ARBA00022729"/>
    </source>
</evidence>
<evidence type="ECO:0000256" key="6">
    <source>
        <dbReference type="ARBA" id="ARBA00022801"/>
    </source>
</evidence>
<keyword evidence="4" id="KW-0645">Protease</keyword>
<proteinExistence type="inferred from homology"/>
<keyword evidence="6" id="KW-0378">Hydrolase</keyword>
<keyword evidence="8" id="KW-0391">Immunity</keyword>
<keyword evidence="3" id="KW-0399">Innate immunity</keyword>
<keyword evidence="5" id="KW-0732">Signal</keyword>
<comment type="similarity">
    <text evidence="12">Belongs to the peptidase S1 family. CLIP subfamily.</text>
</comment>
<feature type="domain" description="Peptidase S1" evidence="13">
    <location>
        <begin position="323"/>
        <end position="566"/>
    </location>
</feature>
<keyword evidence="15" id="KW-1185">Reference proteome</keyword>
<evidence type="ECO:0000256" key="11">
    <source>
        <dbReference type="ARBA" id="ARBA00023180"/>
    </source>
</evidence>
<dbReference type="SMART" id="SM00020">
    <property type="entry name" value="Tryp_SPc"/>
    <property type="match status" value="2"/>
</dbReference>
<dbReference type="CDD" id="cd00190">
    <property type="entry name" value="Tryp_SPc"/>
    <property type="match status" value="2"/>
</dbReference>
<keyword evidence="11" id="KW-0325">Glycoprotein</keyword>
<dbReference type="GO" id="GO:0005576">
    <property type="term" value="C:extracellular region"/>
    <property type="evidence" value="ECO:0007669"/>
    <property type="project" value="UniProtKB-SubCell"/>
</dbReference>
<evidence type="ECO:0000259" key="13">
    <source>
        <dbReference type="PROSITE" id="PS50240"/>
    </source>
</evidence>
<evidence type="ECO:0000256" key="7">
    <source>
        <dbReference type="ARBA" id="ARBA00022825"/>
    </source>
</evidence>
<dbReference type="Pfam" id="PF00089">
    <property type="entry name" value="Trypsin"/>
    <property type="match status" value="2"/>
</dbReference>
<evidence type="ECO:0000256" key="1">
    <source>
        <dbReference type="ARBA" id="ARBA00004613"/>
    </source>
</evidence>
<keyword evidence="7" id="KW-0720">Serine protease</keyword>
<protein>
    <recommendedName>
        <fullName evidence="13">Peptidase S1 domain-containing protein</fullName>
    </recommendedName>
</protein>
<dbReference type="SMR" id="A0A1S4G4J9"/>
<dbReference type="PROSITE" id="PS50240">
    <property type="entry name" value="TRYPSIN_DOM"/>
    <property type="match status" value="2"/>
</dbReference>
<evidence type="ECO:0000256" key="2">
    <source>
        <dbReference type="ARBA" id="ARBA00022525"/>
    </source>
</evidence>
<reference evidence="14 15" key="1">
    <citation type="submission" date="2017-06" db="EMBL/GenBank/DDBJ databases">
        <title>Aedes aegypti genome working group (AGWG) sequencing and assembly.</title>
        <authorList>
            <consortium name="Aedes aegypti Genome Working Group (AGWG)"/>
            <person name="Matthews B.J."/>
        </authorList>
    </citation>
    <scope>NUCLEOTIDE SEQUENCE [LARGE SCALE GENOMIC DNA]</scope>
    <source>
        <strain evidence="14 15">LVP_AGWG</strain>
    </source>
</reference>
<organism evidence="14 15">
    <name type="scientific">Aedes aegypti</name>
    <name type="common">Yellowfever mosquito</name>
    <name type="synonym">Culex aegypti</name>
    <dbReference type="NCBI Taxonomy" id="7159"/>
    <lineage>
        <taxon>Eukaryota</taxon>
        <taxon>Metazoa</taxon>
        <taxon>Ecdysozoa</taxon>
        <taxon>Arthropoda</taxon>
        <taxon>Hexapoda</taxon>
        <taxon>Insecta</taxon>
        <taxon>Pterygota</taxon>
        <taxon>Neoptera</taxon>
        <taxon>Endopterygota</taxon>
        <taxon>Diptera</taxon>
        <taxon>Nematocera</taxon>
        <taxon>Culicoidea</taxon>
        <taxon>Culicidae</taxon>
        <taxon>Culicinae</taxon>
        <taxon>Aedini</taxon>
        <taxon>Aedes</taxon>
        <taxon>Stegomyia</taxon>
    </lineage>
</organism>
<dbReference type="SUPFAM" id="SSF50494">
    <property type="entry name" value="Trypsin-like serine proteases"/>
    <property type="match status" value="2"/>
</dbReference>
<evidence type="ECO:0000256" key="12">
    <source>
        <dbReference type="ARBA" id="ARBA00024195"/>
    </source>
</evidence>